<dbReference type="InterPro" id="IPR023620">
    <property type="entry name" value="SmpB"/>
</dbReference>
<dbReference type="AlphaFoldDB" id="A0A381XHR2"/>
<dbReference type="InterPro" id="IPR000037">
    <property type="entry name" value="SsrA-bd_prot"/>
</dbReference>
<evidence type="ECO:0000256" key="2">
    <source>
        <dbReference type="ARBA" id="ARBA00022884"/>
    </source>
</evidence>
<protein>
    <recommendedName>
        <fullName evidence="4">SsrA-binding protein</fullName>
    </recommendedName>
</protein>
<dbReference type="PANTHER" id="PTHR30308:SF2">
    <property type="entry name" value="SSRA-BINDING PROTEIN"/>
    <property type="match status" value="1"/>
</dbReference>
<name>A0A381XHR2_9ZZZZ</name>
<accession>A0A381XHR2</accession>
<dbReference type="NCBIfam" id="TIGR00086">
    <property type="entry name" value="smpB"/>
    <property type="match status" value="1"/>
</dbReference>
<dbReference type="PANTHER" id="PTHR30308">
    <property type="entry name" value="TMRNA-BINDING COMPONENT OF TRANS-TRANSLATION TAGGING COMPLEX"/>
    <property type="match status" value="1"/>
</dbReference>
<dbReference type="GO" id="GO:0003723">
    <property type="term" value="F:RNA binding"/>
    <property type="evidence" value="ECO:0007669"/>
    <property type="project" value="UniProtKB-KW"/>
</dbReference>
<dbReference type="Gene3D" id="2.40.280.10">
    <property type="match status" value="1"/>
</dbReference>
<dbReference type="HAMAP" id="MF_00023">
    <property type="entry name" value="SmpB"/>
    <property type="match status" value="1"/>
</dbReference>
<dbReference type="GO" id="GO:0005829">
    <property type="term" value="C:cytosol"/>
    <property type="evidence" value="ECO:0007669"/>
    <property type="project" value="TreeGrafter"/>
</dbReference>
<dbReference type="GO" id="GO:0070930">
    <property type="term" value="P:trans-translation-dependent protein tagging"/>
    <property type="evidence" value="ECO:0007669"/>
    <property type="project" value="TreeGrafter"/>
</dbReference>
<dbReference type="EMBL" id="UINC01015223">
    <property type="protein sequence ID" value="SVA64258.1"/>
    <property type="molecule type" value="Genomic_DNA"/>
</dbReference>
<evidence type="ECO:0000313" key="3">
    <source>
        <dbReference type="EMBL" id="SVA64258.1"/>
    </source>
</evidence>
<dbReference type="SUPFAM" id="SSF74982">
    <property type="entry name" value="Small protein B (SmpB)"/>
    <property type="match status" value="1"/>
</dbReference>
<evidence type="ECO:0008006" key="4">
    <source>
        <dbReference type="Google" id="ProtNLM"/>
    </source>
</evidence>
<reference evidence="3" key="1">
    <citation type="submission" date="2018-05" db="EMBL/GenBank/DDBJ databases">
        <authorList>
            <person name="Lanie J.A."/>
            <person name="Ng W.-L."/>
            <person name="Kazmierczak K.M."/>
            <person name="Andrzejewski T.M."/>
            <person name="Davidsen T.M."/>
            <person name="Wayne K.J."/>
            <person name="Tettelin H."/>
            <person name="Glass J.I."/>
            <person name="Rusch D."/>
            <person name="Podicherti R."/>
            <person name="Tsui H.-C.T."/>
            <person name="Winkler M.E."/>
        </authorList>
    </citation>
    <scope>NUCLEOTIDE SEQUENCE</scope>
</reference>
<keyword evidence="2" id="KW-0694">RNA-binding</keyword>
<sequence>MVNKKKKKFEKVIAQNKRARFNFELTQKFEAGISFEGWEVKSIRLGKAQIAESYVLLKDKEAWLIGCYISPLANSNQENDPTRTRKLLLNKKELAEIFKSTQQKGLTCIPTKLFWKKNLIKCEIALAKGKQKQDKRQSIKLRDWDRQKARELRNRTKS</sequence>
<dbReference type="CDD" id="cd09294">
    <property type="entry name" value="SmpB"/>
    <property type="match status" value="1"/>
</dbReference>
<dbReference type="NCBIfam" id="NF003843">
    <property type="entry name" value="PRK05422.1"/>
    <property type="match status" value="1"/>
</dbReference>
<organism evidence="3">
    <name type="scientific">marine metagenome</name>
    <dbReference type="NCBI Taxonomy" id="408172"/>
    <lineage>
        <taxon>unclassified sequences</taxon>
        <taxon>metagenomes</taxon>
        <taxon>ecological metagenomes</taxon>
    </lineage>
</organism>
<proteinExistence type="inferred from homology"/>
<evidence type="ECO:0000256" key="1">
    <source>
        <dbReference type="ARBA" id="ARBA00022490"/>
    </source>
</evidence>
<keyword evidence="1" id="KW-0963">Cytoplasm</keyword>
<gene>
    <name evidence="3" type="ORF">METZ01_LOCUS117112</name>
</gene>
<dbReference type="Pfam" id="PF01668">
    <property type="entry name" value="SmpB"/>
    <property type="match status" value="1"/>
</dbReference>